<dbReference type="Gramene" id="PRQ21311">
    <property type="protein sequence ID" value="PRQ21311"/>
    <property type="gene ID" value="RchiOBHm_Chr7g0237781"/>
</dbReference>
<sequence length="63" mass="7226">MVCLDITKAFVDSAKDSRNHGHQMLSSQQTCKIVSTLIKKHMLLNQFSANIYSWIRFSVAKVR</sequence>
<keyword evidence="2" id="KW-1185">Reference proteome</keyword>
<evidence type="ECO:0000313" key="2">
    <source>
        <dbReference type="Proteomes" id="UP000238479"/>
    </source>
</evidence>
<reference evidence="1 2" key="1">
    <citation type="journal article" date="2018" name="Nat. Genet.">
        <title>The Rosa genome provides new insights in the design of modern roses.</title>
        <authorList>
            <person name="Bendahmane M."/>
        </authorList>
    </citation>
    <scope>NUCLEOTIDE SEQUENCE [LARGE SCALE GENOMIC DNA]</scope>
    <source>
        <strain evidence="2">cv. Old Blush</strain>
    </source>
</reference>
<gene>
    <name evidence="1" type="ORF">RchiOBHm_Chr7g0237781</name>
</gene>
<protein>
    <submittedName>
        <fullName evidence="1">Uncharacterized protein</fullName>
    </submittedName>
</protein>
<dbReference type="EMBL" id="PDCK01000045">
    <property type="protein sequence ID" value="PRQ21311.1"/>
    <property type="molecule type" value="Genomic_DNA"/>
</dbReference>
<dbReference type="Proteomes" id="UP000238479">
    <property type="component" value="Chromosome 7"/>
</dbReference>
<evidence type="ECO:0000313" key="1">
    <source>
        <dbReference type="EMBL" id="PRQ21311.1"/>
    </source>
</evidence>
<accession>A0A2P6PHA3</accession>
<name>A0A2P6PHA3_ROSCH</name>
<comment type="caution">
    <text evidence="1">The sequence shown here is derived from an EMBL/GenBank/DDBJ whole genome shotgun (WGS) entry which is preliminary data.</text>
</comment>
<dbReference type="AlphaFoldDB" id="A0A2P6PHA3"/>
<organism evidence="1 2">
    <name type="scientific">Rosa chinensis</name>
    <name type="common">China rose</name>
    <dbReference type="NCBI Taxonomy" id="74649"/>
    <lineage>
        <taxon>Eukaryota</taxon>
        <taxon>Viridiplantae</taxon>
        <taxon>Streptophyta</taxon>
        <taxon>Embryophyta</taxon>
        <taxon>Tracheophyta</taxon>
        <taxon>Spermatophyta</taxon>
        <taxon>Magnoliopsida</taxon>
        <taxon>eudicotyledons</taxon>
        <taxon>Gunneridae</taxon>
        <taxon>Pentapetalae</taxon>
        <taxon>rosids</taxon>
        <taxon>fabids</taxon>
        <taxon>Rosales</taxon>
        <taxon>Rosaceae</taxon>
        <taxon>Rosoideae</taxon>
        <taxon>Rosoideae incertae sedis</taxon>
        <taxon>Rosa</taxon>
    </lineage>
</organism>
<proteinExistence type="predicted"/>